<dbReference type="Proteomes" id="UP000245119">
    <property type="component" value="Linkage Group LG1"/>
</dbReference>
<proteinExistence type="predicted"/>
<reference evidence="2 3" key="1">
    <citation type="submission" date="2018-04" db="EMBL/GenBank/DDBJ databases">
        <title>The genome of golden apple snail Pomacea canaliculata provides insight into stress tolerance and invasive adaptation.</title>
        <authorList>
            <person name="Liu C."/>
            <person name="Liu B."/>
            <person name="Ren Y."/>
            <person name="Zhang Y."/>
            <person name="Wang H."/>
            <person name="Li S."/>
            <person name="Jiang F."/>
            <person name="Yin L."/>
            <person name="Zhang G."/>
            <person name="Qian W."/>
            <person name="Fan W."/>
        </authorList>
    </citation>
    <scope>NUCLEOTIDE SEQUENCE [LARGE SCALE GENOMIC DNA]</scope>
    <source>
        <strain evidence="2">SZHN2017</strain>
        <tissue evidence="2">Muscle</tissue>
    </source>
</reference>
<feature type="region of interest" description="Disordered" evidence="1">
    <location>
        <begin position="1"/>
        <end position="63"/>
    </location>
</feature>
<sequence>MTKRTTRISGGGGGGGDGEVKRTEAPPAHRLPHPSSQPSLDDPEEKHETGIKSLPPPYLGKNAVAADEVTAHWL</sequence>
<organism evidence="2 3">
    <name type="scientific">Pomacea canaliculata</name>
    <name type="common">Golden apple snail</name>
    <dbReference type="NCBI Taxonomy" id="400727"/>
    <lineage>
        <taxon>Eukaryota</taxon>
        <taxon>Metazoa</taxon>
        <taxon>Spiralia</taxon>
        <taxon>Lophotrochozoa</taxon>
        <taxon>Mollusca</taxon>
        <taxon>Gastropoda</taxon>
        <taxon>Caenogastropoda</taxon>
        <taxon>Architaenioglossa</taxon>
        <taxon>Ampullarioidea</taxon>
        <taxon>Ampullariidae</taxon>
        <taxon>Pomacea</taxon>
    </lineage>
</organism>
<dbReference type="AlphaFoldDB" id="A0A2T7PX56"/>
<dbReference type="EMBL" id="PZQS01000001">
    <property type="protein sequence ID" value="PVD37967.1"/>
    <property type="molecule type" value="Genomic_DNA"/>
</dbReference>
<name>A0A2T7PX56_POMCA</name>
<evidence type="ECO:0000313" key="3">
    <source>
        <dbReference type="Proteomes" id="UP000245119"/>
    </source>
</evidence>
<accession>A0A2T7PX56</accession>
<gene>
    <name evidence="2" type="ORF">C0Q70_00569</name>
</gene>
<evidence type="ECO:0000256" key="1">
    <source>
        <dbReference type="SAM" id="MobiDB-lite"/>
    </source>
</evidence>
<keyword evidence="3" id="KW-1185">Reference proteome</keyword>
<comment type="caution">
    <text evidence="2">The sequence shown here is derived from an EMBL/GenBank/DDBJ whole genome shotgun (WGS) entry which is preliminary data.</text>
</comment>
<protein>
    <submittedName>
        <fullName evidence="2">Uncharacterized protein</fullName>
    </submittedName>
</protein>
<evidence type="ECO:0000313" key="2">
    <source>
        <dbReference type="EMBL" id="PVD37967.1"/>
    </source>
</evidence>